<dbReference type="OrthoDB" id="203237at2759"/>
<sequence>MANWRGCLPAAKHHHHHHHLILRSLLLPVCGCLFPHHHNRWEDKRKLQYRRCGRTIVAGLFGNGRAPLSDLDLHAAATRAASIRFRESHRPDGIKEQYSLSMASSSPCHYTLATKFIDDKLLNMATGVDDVKQIVLLTDGFDTRPYRLKWPSRTVIFDISLESVFKVANRSLQNPCAEAAGGRCSHKRRKTQGMVDWDDMMTLMRTQIYVGIVYQEGCDQLVGHCSRRSSWDFGGRTVLGGIRPKACLACCQAKAYHFTRKALEDDGALLMVLLSGSGNDL</sequence>
<dbReference type="InterPro" id="IPR029063">
    <property type="entry name" value="SAM-dependent_MTases_sf"/>
</dbReference>
<protein>
    <recommendedName>
        <fullName evidence="6">S-adenosyl-L-methionine-dependent methyltransferase superfamily protein</fullName>
    </recommendedName>
</protein>
<dbReference type="PANTHER" id="PTHR43619">
    <property type="entry name" value="S-ADENOSYL-L-METHIONINE-DEPENDENT METHYLTRANSFERASE YKTD-RELATED"/>
    <property type="match status" value="1"/>
</dbReference>
<dbReference type="InterPro" id="IPR007213">
    <property type="entry name" value="Ppm1/Ppm2/Tcmp"/>
</dbReference>
<comment type="caution">
    <text evidence="4">The sequence shown here is derived from an EMBL/GenBank/DDBJ whole genome shotgun (WGS) entry which is preliminary data.</text>
</comment>
<keyword evidence="5" id="KW-1185">Reference proteome</keyword>
<dbReference type="Proteomes" id="UP000652761">
    <property type="component" value="Unassembled WGS sequence"/>
</dbReference>
<dbReference type="EMBL" id="NMUH01009538">
    <property type="protein sequence ID" value="MQM20153.1"/>
    <property type="molecule type" value="Genomic_DNA"/>
</dbReference>
<feature type="signal peptide" evidence="3">
    <location>
        <begin position="1"/>
        <end position="31"/>
    </location>
</feature>
<evidence type="ECO:0000313" key="4">
    <source>
        <dbReference type="EMBL" id="MQM20153.1"/>
    </source>
</evidence>
<keyword evidence="2" id="KW-0808">Transferase</keyword>
<evidence type="ECO:0000256" key="1">
    <source>
        <dbReference type="ARBA" id="ARBA00022603"/>
    </source>
</evidence>
<accession>A0A843XLT6</accession>
<evidence type="ECO:0008006" key="6">
    <source>
        <dbReference type="Google" id="ProtNLM"/>
    </source>
</evidence>
<name>A0A843XLT6_COLES</name>
<dbReference type="SUPFAM" id="SSF53335">
    <property type="entry name" value="S-adenosyl-L-methionine-dependent methyltransferases"/>
    <property type="match status" value="1"/>
</dbReference>
<organism evidence="4 5">
    <name type="scientific">Colocasia esculenta</name>
    <name type="common">Wild taro</name>
    <name type="synonym">Arum esculentum</name>
    <dbReference type="NCBI Taxonomy" id="4460"/>
    <lineage>
        <taxon>Eukaryota</taxon>
        <taxon>Viridiplantae</taxon>
        <taxon>Streptophyta</taxon>
        <taxon>Embryophyta</taxon>
        <taxon>Tracheophyta</taxon>
        <taxon>Spermatophyta</taxon>
        <taxon>Magnoliopsida</taxon>
        <taxon>Liliopsida</taxon>
        <taxon>Araceae</taxon>
        <taxon>Aroideae</taxon>
        <taxon>Colocasieae</taxon>
        <taxon>Colocasia</taxon>
    </lineage>
</organism>
<dbReference type="Pfam" id="PF04072">
    <property type="entry name" value="LCM"/>
    <property type="match status" value="1"/>
</dbReference>
<keyword evidence="1" id="KW-0489">Methyltransferase</keyword>
<dbReference type="PANTHER" id="PTHR43619:SF2">
    <property type="entry name" value="S-ADENOSYL-L-METHIONINE-DEPENDENT METHYLTRANSFERASES SUPERFAMILY PROTEIN"/>
    <property type="match status" value="1"/>
</dbReference>
<keyword evidence="3" id="KW-0732">Signal</keyword>
<dbReference type="GO" id="GO:0008168">
    <property type="term" value="F:methyltransferase activity"/>
    <property type="evidence" value="ECO:0007669"/>
    <property type="project" value="UniProtKB-KW"/>
</dbReference>
<proteinExistence type="predicted"/>
<evidence type="ECO:0000313" key="5">
    <source>
        <dbReference type="Proteomes" id="UP000652761"/>
    </source>
</evidence>
<reference evidence="4" key="1">
    <citation type="submission" date="2017-07" db="EMBL/GenBank/DDBJ databases">
        <title>Taro Niue Genome Assembly and Annotation.</title>
        <authorList>
            <person name="Atibalentja N."/>
            <person name="Keating K."/>
            <person name="Fields C.J."/>
        </authorList>
    </citation>
    <scope>NUCLEOTIDE SEQUENCE</scope>
    <source>
        <strain evidence="4">Niue_2</strain>
        <tissue evidence="4">Leaf</tissue>
    </source>
</reference>
<dbReference type="AlphaFoldDB" id="A0A843XLT6"/>
<gene>
    <name evidence="4" type="ORF">Taro_053168</name>
</gene>
<feature type="chain" id="PRO_5032761166" description="S-adenosyl-L-methionine-dependent methyltransferase superfamily protein" evidence="3">
    <location>
        <begin position="32"/>
        <end position="281"/>
    </location>
</feature>
<evidence type="ECO:0000256" key="2">
    <source>
        <dbReference type="ARBA" id="ARBA00022679"/>
    </source>
</evidence>
<dbReference type="GO" id="GO:0032259">
    <property type="term" value="P:methylation"/>
    <property type="evidence" value="ECO:0007669"/>
    <property type="project" value="UniProtKB-KW"/>
</dbReference>
<dbReference type="Gene3D" id="3.40.50.150">
    <property type="entry name" value="Vaccinia Virus protein VP39"/>
    <property type="match status" value="1"/>
</dbReference>
<evidence type="ECO:0000256" key="3">
    <source>
        <dbReference type="SAM" id="SignalP"/>
    </source>
</evidence>